<organism evidence="7 8">
    <name type="scientific">Candidatus Roizmanbacteria bacterium RIFCSPHIGHO2_01_FULL_39_12c</name>
    <dbReference type="NCBI Taxonomy" id="1802031"/>
    <lineage>
        <taxon>Bacteria</taxon>
        <taxon>Candidatus Roizmaniibacteriota</taxon>
    </lineage>
</organism>
<dbReference type="SUPFAM" id="SSF53448">
    <property type="entry name" value="Nucleotide-diphospho-sugar transferases"/>
    <property type="match status" value="1"/>
</dbReference>
<feature type="domain" description="Glycosyltransferase 2-like" evidence="5">
    <location>
        <begin position="352"/>
        <end position="512"/>
    </location>
</feature>
<keyword evidence="4" id="KW-0472">Membrane</keyword>
<dbReference type="EMBL" id="MFZG01000036">
    <property type="protein sequence ID" value="OGK15520.1"/>
    <property type="molecule type" value="Genomic_DNA"/>
</dbReference>
<evidence type="ECO:0000313" key="7">
    <source>
        <dbReference type="EMBL" id="OGK15520.1"/>
    </source>
</evidence>
<dbReference type="InterPro" id="IPR002575">
    <property type="entry name" value="Aminoglycoside_PTrfase"/>
</dbReference>
<dbReference type="InterPro" id="IPR001173">
    <property type="entry name" value="Glyco_trans_2-like"/>
</dbReference>
<feature type="domain" description="Aminoglycoside phosphotransferase" evidence="6">
    <location>
        <begin position="213"/>
        <end position="281"/>
    </location>
</feature>
<dbReference type="Pfam" id="PF01636">
    <property type="entry name" value="APH"/>
    <property type="match status" value="1"/>
</dbReference>
<dbReference type="AlphaFoldDB" id="A0A1F7G9H3"/>
<keyword evidence="3" id="KW-0808">Transferase</keyword>
<dbReference type="Gene3D" id="1.10.510.10">
    <property type="entry name" value="Transferase(Phosphotransferase) domain 1"/>
    <property type="match status" value="1"/>
</dbReference>
<proteinExistence type="inferred from homology"/>
<dbReference type="SUPFAM" id="SSF56112">
    <property type="entry name" value="Protein kinase-like (PK-like)"/>
    <property type="match status" value="1"/>
</dbReference>
<name>A0A1F7G9H3_9BACT</name>
<protein>
    <recommendedName>
        <fullName evidence="9">Glycosyltransferase 2-like domain-containing protein</fullName>
    </recommendedName>
</protein>
<evidence type="ECO:0000256" key="2">
    <source>
        <dbReference type="ARBA" id="ARBA00022676"/>
    </source>
</evidence>
<keyword evidence="4" id="KW-0812">Transmembrane</keyword>
<dbReference type="PANTHER" id="PTHR43630">
    <property type="entry name" value="POLY-BETA-1,6-N-ACETYL-D-GLUCOSAMINE SYNTHASE"/>
    <property type="match status" value="1"/>
</dbReference>
<evidence type="ECO:0008006" key="9">
    <source>
        <dbReference type="Google" id="ProtNLM"/>
    </source>
</evidence>
<comment type="caution">
    <text evidence="7">The sequence shown here is derived from an EMBL/GenBank/DDBJ whole genome shotgun (WGS) entry which is preliminary data.</text>
</comment>
<gene>
    <name evidence="7" type="ORF">A2774_04490</name>
</gene>
<evidence type="ECO:0000256" key="1">
    <source>
        <dbReference type="ARBA" id="ARBA00006739"/>
    </source>
</evidence>
<dbReference type="PANTHER" id="PTHR43630:SF1">
    <property type="entry name" value="POLY-BETA-1,6-N-ACETYL-D-GLUCOSAMINE SYNTHASE"/>
    <property type="match status" value="1"/>
</dbReference>
<sequence length="652" mass="75516">MKSRPYDLFTMLLMTVLAEFLKKFQKAKQPVFPAEIGNYYFVKRVKKVGPRKSYQLALYQDGSGKKAFAKMKRANIKGYHYYSLLNEIEMYKILNAVTKKTGDSIPDRFKNIAIPWLITAYEDKNRLVALIEHVEGKTVENLTSQEKLDLYLTAADYFKYLGSELKKRERARISQRSTLNYILFYPLLWVKAALTYPFAVPYLLKGAFIFFRLIPIMIKNNQSSLIHRDLHFKNFIKTRDKYYLIDFQQMVFSEPLHEYITTLRYFWSRHKESNFAQLLLQELVKRNSKRKNFSELFQAYAINSVTHGLTGSGFSQNIILGWIDFFKFCLKPEFKKFENNNRFEHQQKKSVSIGIPAFNEAGNIENLIKSILRQKDLNYSLETIYILNDGSTDETIGKVKKMAEKFPVIRLIDDGKRLGKINRLEEFFGLNTSGIALALDGDIVLGKSEVIAEVVNCFADEKTVLVSANNQPVKSRTLVGKIINYGIYIWYLARIGYNNGDNLHNVRGCCIALTKDFASKVDFPPEVHSYGRYLYLLSQAGNLKFAFAKNAIILYRKPNNLADYIAQTTRTGSDRKKMEMIFGSWIKDKYKMPMKYKVLAVVKAFSQNPFLFLSALVLKYTVKKVHRKKQNSKKAIVWDTVTSTKKPIPVTF</sequence>
<dbReference type="Pfam" id="PF00535">
    <property type="entry name" value="Glycos_transf_2"/>
    <property type="match status" value="1"/>
</dbReference>
<accession>A0A1F7G9H3</accession>
<evidence type="ECO:0000313" key="8">
    <source>
        <dbReference type="Proteomes" id="UP000177208"/>
    </source>
</evidence>
<dbReference type="InterPro" id="IPR011009">
    <property type="entry name" value="Kinase-like_dom_sf"/>
</dbReference>
<dbReference type="Gene3D" id="3.90.550.10">
    <property type="entry name" value="Spore Coat Polysaccharide Biosynthesis Protein SpsA, Chain A"/>
    <property type="match status" value="1"/>
</dbReference>
<evidence type="ECO:0000259" key="6">
    <source>
        <dbReference type="Pfam" id="PF01636"/>
    </source>
</evidence>
<dbReference type="InterPro" id="IPR029044">
    <property type="entry name" value="Nucleotide-diphossugar_trans"/>
</dbReference>
<evidence type="ECO:0000256" key="3">
    <source>
        <dbReference type="ARBA" id="ARBA00022679"/>
    </source>
</evidence>
<keyword evidence="4" id="KW-1133">Transmembrane helix</keyword>
<keyword evidence="2" id="KW-0328">Glycosyltransferase</keyword>
<comment type="similarity">
    <text evidence="1">Belongs to the glycosyltransferase 2 family.</text>
</comment>
<dbReference type="GO" id="GO:0016757">
    <property type="term" value="F:glycosyltransferase activity"/>
    <property type="evidence" value="ECO:0007669"/>
    <property type="project" value="UniProtKB-KW"/>
</dbReference>
<evidence type="ECO:0000259" key="5">
    <source>
        <dbReference type="Pfam" id="PF00535"/>
    </source>
</evidence>
<evidence type="ECO:0000256" key="4">
    <source>
        <dbReference type="SAM" id="Phobius"/>
    </source>
</evidence>
<dbReference type="Proteomes" id="UP000177208">
    <property type="component" value="Unassembled WGS sequence"/>
</dbReference>
<feature type="transmembrane region" description="Helical" evidence="4">
    <location>
        <begin position="178"/>
        <end position="196"/>
    </location>
</feature>
<reference evidence="7 8" key="1">
    <citation type="journal article" date="2016" name="Nat. Commun.">
        <title>Thousands of microbial genomes shed light on interconnected biogeochemical processes in an aquifer system.</title>
        <authorList>
            <person name="Anantharaman K."/>
            <person name="Brown C.T."/>
            <person name="Hug L.A."/>
            <person name="Sharon I."/>
            <person name="Castelle C.J."/>
            <person name="Probst A.J."/>
            <person name="Thomas B.C."/>
            <person name="Singh A."/>
            <person name="Wilkins M.J."/>
            <person name="Karaoz U."/>
            <person name="Brodie E.L."/>
            <person name="Williams K.H."/>
            <person name="Hubbard S.S."/>
            <person name="Banfield J.F."/>
        </authorList>
    </citation>
    <scope>NUCLEOTIDE SEQUENCE [LARGE SCALE GENOMIC DNA]</scope>
</reference>